<evidence type="ECO:0000313" key="1">
    <source>
        <dbReference type="EMBL" id="KAF7258211.1"/>
    </source>
</evidence>
<dbReference type="InterPro" id="IPR029044">
    <property type="entry name" value="Nucleotide-diphossugar_trans"/>
</dbReference>
<dbReference type="SUPFAM" id="SSF53448">
    <property type="entry name" value="Nucleotide-diphospho-sugar transferases"/>
    <property type="match status" value="1"/>
</dbReference>
<dbReference type="AlphaFoldDB" id="A0A8S9YZ49"/>
<dbReference type="EMBL" id="JTDE01001873">
    <property type="protein sequence ID" value="KAF7258211.1"/>
    <property type="molecule type" value="Genomic_DNA"/>
</dbReference>
<organism evidence="1 2">
    <name type="scientific">Paragonimus skrjabini miyazakii</name>
    <dbReference type="NCBI Taxonomy" id="59628"/>
    <lineage>
        <taxon>Eukaryota</taxon>
        <taxon>Metazoa</taxon>
        <taxon>Spiralia</taxon>
        <taxon>Lophotrochozoa</taxon>
        <taxon>Platyhelminthes</taxon>
        <taxon>Trematoda</taxon>
        <taxon>Digenea</taxon>
        <taxon>Plagiorchiida</taxon>
        <taxon>Troglotremata</taxon>
        <taxon>Troglotrematidae</taxon>
        <taxon>Paragonimus</taxon>
    </lineage>
</organism>
<keyword evidence="2" id="KW-1185">Reference proteome</keyword>
<dbReference type="Proteomes" id="UP000822476">
    <property type="component" value="Unassembled WGS sequence"/>
</dbReference>
<gene>
    <name evidence="1" type="ORF">EG68_04150</name>
</gene>
<reference evidence="1" key="1">
    <citation type="submission" date="2019-07" db="EMBL/GenBank/DDBJ databases">
        <title>Annotation for the trematode Paragonimus miyazaki's.</title>
        <authorList>
            <person name="Choi Y.-J."/>
        </authorList>
    </citation>
    <scope>NUCLEOTIDE SEQUENCE</scope>
    <source>
        <strain evidence="1">Japan</strain>
    </source>
</reference>
<dbReference type="OrthoDB" id="6222977at2759"/>
<protein>
    <submittedName>
        <fullName evidence="1">Uncharacterized protein</fullName>
    </submittedName>
</protein>
<evidence type="ECO:0000313" key="2">
    <source>
        <dbReference type="Proteomes" id="UP000822476"/>
    </source>
</evidence>
<name>A0A8S9YZ49_9TREM</name>
<comment type="caution">
    <text evidence="1">The sequence shown here is derived from an EMBL/GenBank/DDBJ whole genome shotgun (WGS) entry which is preliminary data.</text>
</comment>
<dbReference type="Gene3D" id="3.90.550.10">
    <property type="entry name" value="Spore Coat Polysaccharide Biosynthesis Protein SpsA, Chain A"/>
    <property type="match status" value="1"/>
</dbReference>
<sequence length="145" mass="17165">MHLRKLHSFNWKETWMKSLDFLVQNMVLVLVSQDIFNRIFHEHPELVYTLPCSWNIQVSPYSRHGSCLLIWPLSAEARTEALSHSAEEVRLAHCNAHSKPESTFPKERQIKNFMDHGQPLLLDEAIDRFYLLYYAFRKLSETCFV</sequence>
<accession>A0A8S9YZ49</accession>
<proteinExistence type="predicted"/>